<reference evidence="1 2" key="1">
    <citation type="journal article" date="2022" name="Nat. Plants">
        <title>Genomes of leafy and leafless Platanthera orchids illuminate the evolution of mycoheterotrophy.</title>
        <authorList>
            <person name="Li M.H."/>
            <person name="Liu K.W."/>
            <person name="Li Z."/>
            <person name="Lu H.C."/>
            <person name="Ye Q.L."/>
            <person name="Zhang D."/>
            <person name="Wang J.Y."/>
            <person name="Li Y.F."/>
            <person name="Zhong Z.M."/>
            <person name="Liu X."/>
            <person name="Yu X."/>
            <person name="Liu D.K."/>
            <person name="Tu X.D."/>
            <person name="Liu B."/>
            <person name="Hao Y."/>
            <person name="Liao X.Y."/>
            <person name="Jiang Y.T."/>
            <person name="Sun W.H."/>
            <person name="Chen J."/>
            <person name="Chen Y.Q."/>
            <person name="Ai Y."/>
            <person name="Zhai J.W."/>
            <person name="Wu S.S."/>
            <person name="Zhou Z."/>
            <person name="Hsiao Y.Y."/>
            <person name="Wu W.L."/>
            <person name="Chen Y.Y."/>
            <person name="Lin Y.F."/>
            <person name="Hsu J.L."/>
            <person name="Li C.Y."/>
            <person name="Wang Z.W."/>
            <person name="Zhao X."/>
            <person name="Zhong W.Y."/>
            <person name="Ma X.K."/>
            <person name="Ma L."/>
            <person name="Huang J."/>
            <person name="Chen G.Z."/>
            <person name="Huang M.Z."/>
            <person name="Huang L."/>
            <person name="Peng D.H."/>
            <person name="Luo Y.B."/>
            <person name="Zou S.Q."/>
            <person name="Chen S.P."/>
            <person name="Lan S."/>
            <person name="Tsai W.C."/>
            <person name="Van de Peer Y."/>
            <person name="Liu Z.J."/>
        </authorList>
    </citation>
    <scope>NUCLEOTIDE SEQUENCE [LARGE SCALE GENOMIC DNA]</scope>
    <source>
        <strain evidence="1">Lor288</strain>
    </source>
</reference>
<dbReference type="Proteomes" id="UP001412067">
    <property type="component" value="Unassembled WGS sequence"/>
</dbReference>
<dbReference type="PANTHER" id="PTHR33625:SF3">
    <property type="entry name" value="OS04G0550700 PROTEIN"/>
    <property type="match status" value="1"/>
</dbReference>
<keyword evidence="2" id="KW-1185">Reference proteome</keyword>
<evidence type="ECO:0000313" key="1">
    <source>
        <dbReference type="EMBL" id="KAK8969699.1"/>
    </source>
</evidence>
<accession>A0ABR2N177</accession>
<sequence>MRRSGGMGGGSVLRAVGRAVGSGVAGVKDAVSSTAGAKAAKAARAVVPLASSSGASGSSSVAAAAETRGTTMCFCDGEEWEAVDGEEAVEMGEEIVISEQFERFVFGPVPSKQEAEDAISTIHQMFVPISLGEKIESFPPEQLEVKDKAVISTSIFPRSLSTGSQSDWIEPAMYLYSSKARHSQEREKVLDAFRLLQINPSVQKVVVSLSSDSAVWDAVMKNEVVQDFKRCLYAGESKPQDQDEGGHAARGITKWILGAKTKIMEVFNKISNHLSQVFRSYGAEYDSDAFHDVLQTSFMLSVMVFIVVVMTRSQKS</sequence>
<comment type="caution">
    <text evidence="1">The sequence shown here is derived from an EMBL/GenBank/DDBJ whole genome shotgun (WGS) entry which is preliminary data.</text>
</comment>
<proteinExistence type="predicted"/>
<gene>
    <name evidence="1" type="ORF">KSP40_PGU002028</name>
</gene>
<organism evidence="1 2">
    <name type="scientific">Platanthera guangdongensis</name>
    <dbReference type="NCBI Taxonomy" id="2320717"/>
    <lineage>
        <taxon>Eukaryota</taxon>
        <taxon>Viridiplantae</taxon>
        <taxon>Streptophyta</taxon>
        <taxon>Embryophyta</taxon>
        <taxon>Tracheophyta</taxon>
        <taxon>Spermatophyta</taxon>
        <taxon>Magnoliopsida</taxon>
        <taxon>Liliopsida</taxon>
        <taxon>Asparagales</taxon>
        <taxon>Orchidaceae</taxon>
        <taxon>Orchidoideae</taxon>
        <taxon>Orchideae</taxon>
        <taxon>Orchidinae</taxon>
        <taxon>Platanthera</taxon>
    </lineage>
</organism>
<protein>
    <submittedName>
        <fullName evidence="1">Uncharacterized protein</fullName>
    </submittedName>
</protein>
<evidence type="ECO:0000313" key="2">
    <source>
        <dbReference type="Proteomes" id="UP001412067"/>
    </source>
</evidence>
<name>A0ABR2N177_9ASPA</name>
<dbReference type="EMBL" id="JBBWWR010000003">
    <property type="protein sequence ID" value="KAK8969699.1"/>
    <property type="molecule type" value="Genomic_DNA"/>
</dbReference>
<dbReference type="PANTHER" id="PTHR33625">
    <property type="entry name" value="OS08G0179900 PROTEIN"/>
    <property type="match status" value="1"/>
</dbReference>